<feature type="transmembrane region" description="Helical" evidence="1">
    <location>
        <begin position="264"/>
        <end position="287"/>
    </location>
</feature>
<dbReference type="Pfam" id="PF13962">
    <property type="entry name" value="PGG"/>
    <property type="match status" value="1"/>
</dbReference>
<gene>
    <name evidence="3" type="ORF">Din_013410</name>
</gene>
<dbReference type="PANTHER" id="PTHR24177:SF435">
    <property type="entry name" value="ANKYRIN REPEAT-CONTAINING PROTEIN NPR4-LIKE"/>
    <property type="match status" value="1"/>
</dbReference>
<feature type="transmembrane region" description="Helical" evidence="1">
    <location>
        <begin position="339"/>
        <end position="363"/>
    </location>
</feature>
<keyword evidence="1" id="KW-1133">Transmembrane helix</keyword>
<sequence length="385" mass="43268">MQTCGWIQFLIGQYFNTANEILILGLCRVMGLLVPSIKHIPEKKSIHCQALQLVRCLCSEITSLNCHNCYKSRYEIPILQAANLGIHEVVEEIVDSFPNAAWSHNKDKHKIFDIAIINRCEKVFNLIYQMNEHKHYLTTPLVPDKRGNTLLHLAGRLAPPHKLNCVSGAALQMQRELQWFKEVKKFVKPAFKQKKNKANETPQMVFTREHKNLVIQGEKWMKDVASSCTIAGSLIATTGFAAVITVPGGSNGDSGLPILSKEIAFIIFAVSDAVSLFTSTTSVLMFLSILTSRYEEGDFLRVLPKRLIIGLVSLFLSITSMMIAFSATLYLVFSHKKAWILILVAVLAFLPVSSFVSLQFPLLMDLISSTYGRGIFRKQSNRPFY</sequence>
<dbReference type="InterPro" id="IPR026961">
    <property type="entry name" value="PGG_dom"/>
</dbReference>
<feature type="domain" description="PGG" evidence="2">
    <location>
        <begin position="218"/>
        <end position="332"/>
    </location>
</feature>
<evidence type="ECO:0000259" key="2">
    <source>
        <dbReference type="Pfam" id="PF13962"/>
    </source>
</evidence>
<name>A0A5B6ZIJ6_DAVIN</name>
<dbReference type="AlphaFoldDB" id="A0A5B6ZIJ6"/>
<evidence type="ECO:0000313" key="3">
    <source>
        <dbReference type="EMBL" id="MPA43969.1"/>
    </source>
</evidence>
<keyword evidence="1" id="KW-0812">Transmembrane</keyword>
<evidence type="ECO:0000256" key="1">
    <source>
        <dbReference type="SAM" id="Phobius"/>
    </source>
</evidence>
<protein>
    <submittedName>
        <fullName evidence="3">Putative alpha-latrocrustotoxin-Lt1a-like isoform X1</fullName>
    </submittedName>
</protein>
<organism evidence="3">
    <name type="scientific">Davidia involucrata</name>
    <name type="common">Dove tree</name>
    <dbReference type="NCBI Taxonomy" id="16924"/>
    <lineage>
        <taxon>Eukaryota</taxon>
        <taxon>Viridiplantae</taxon>
        <taxon>Streptophyta</taxon>
        <taxon>Embryophyta</taxon>
        <taxon>Tracheophyta</taxon>
        <taxon>Spermatophyta</taxon>
        <taxon>Magnoliopsida</taxon>
        <taxon>eudicotyledons</taxon>
        <taxon>Gunneridae</taxon>
        <taxon>Pentapetalae</taxon>
        <taxon>asterids</taxon>
        <taxon>Cornales</taxon>
        <taxon>Nyssaceae</taxon>
        <taxon>Davidia</taxon>
    </lineage>
</organism>
<dbReference type="GO" id="GO:0016020">
    <property type="term" value="C:membrane"/>
    <property type="evidence" value="ECO:0007669"/>
    <property type="project" value="TreeGrafter"/>
</dbReference>
<proteinExistence type="predicted"/>
<reference evidence="3" key="1">
    <citation type="submission" date="2019-08" db="EMBL/GenBank/DDBJ databases">
        <title>Reference gene set and small RNA set construction with multiple tissues from Davidia involucrata Baill.</title>
        <authorList>
            <person name="Yang H."/>
            <person name="Zhou C."/>
            <person name="Li G."/>
            <person name="Wang J."/>
            <person name="Gao P."/>
            <person name="Wang M."/>
            <person name="Wang R."/>
            <person name="Zhao Y."/>
        </authorList>
    </citation>
    <scope>NUCLEOTIDE SEQUENCE</scope>
    <source>
        <tissue evidence="3">Mixed with DoveR01_LX</tissue>
    </source>
</reference>
<feature type="transmembrane region" description="Helical" evidence="1">
    <location>
        <begin position="224"/>
        <end position="244"/>
    </location>
</feature>
<keyword evidence="1" id="KW-0472">Membrane</keyword>
<dbReference type="EMBL" id="GHES01013410">
    <property type="protein sequence ID" value="MPA43969.1"/>
    <property type="molecule type" value="Transcribed_RNA"/>
</dbReference>
<dbReference type="PANTHER" id="PTHR24177">
    <property type="entry name" value="CASKIN"/>
    <property type="match status" value="1"/>
</dbReference>
<accession>A0A5B6ZIJ6</accession>
<feature type="transmembrane region" description="Helical" evidence="1">
    <location>
        <begin position="307"/>
        <end position="333"/>
    </location>
</feature>